<reference evidence="2 3" key="1">
    <citation type="submission" date="2022-03" db="EMBL/GenBank/DDBJ databases">
        <authorList>
            <person name="Nunn A."/>
            <person name="Chopra R."/>
            <person name="Nunn A."/>
            <person name="Contreras Garrido A."/>
        </authorList>
    </citation>
    <scope>NUCLEOTIDE SEQUENCE [LARGE SCALE GENOMIC DNA]</scope>
</reference>
<dbReference type="InterPro" id="IPR025558">
    <property type="entry name" value="DUF4283"/>
</dbReference>
<proteinExistence type="predicted"/>
<accession>A0AAU9SUN1</accession>
<dbReference type="AlphaFoldDB" id="A0AAU9SUN1"/>
<organism evidence="2 3">
    <name type="scientific">Thlaspi arvense</name>
    <name type="common">Field penny-cress</name>
    <dbReference type="NCBI Taxonomy" id="13288"/>
    <lineage>
        <taxon>Eukaryota</taxon>
        <taxon>Viridiplantae</taxon>
        <taxon>Streptophyta</taxon>
        <taxon>Embryophyta</taxon>
        <taxon>Tracheophyta</taxon>
        <taxon>Spermatophyta</taxon>
        <taxon>Magnoliopsida</taxon>
        <taxon>eudicotyledons</taxon>
        <taxon>Gunneridae</taxon>
        <taxon>Pentapetalae</taxon>
        <taxon>rosids</taxon>
        <taxon>malvids</taxon>
        <taxon>Brassicales</taxon>
        <taxon>Brassicaceae</taxon>
        <taxon>Thlaspideae</taxon>
        <taxon>Thlaspi</taxon>
    </lineage>
</organism>
<dbReference type="InterPro" id="IPR040256">
    <property type="entry name" value="At4g02000-like"/>
</dbReference>
<dbReference type="Proteomes" id="UP000836841">
    <property type="component" value="Chromosome 6"/>
</dbReference>
<evidence type="ECO:0000313" key="2">
    <source>
        <dbReference type="EMBL" id="CAH2070659.1"/>
    </source>
</evidence>
<evidence type="ECO:0000259" key="1">
    <source>
        <dbReference type="Pfam" id="PF14111"/>
    </source>
</evidence>
<evidence type="ECO:0000313" key="3">
    <source>
        <dbReference type="Proteomes" id="UP000836841"/>
    </source>
</evidence>
<keyword evidence="3" id="KW-1185">Reference proteome</keyword>
<gene>
    <name evidence="2" type="ORF">TAV2_LOCUS18847</name>
</gene>
<sequence length="436" mass="49648">MEWVSLNIWMRKDGSIRSLKGFDEYKGSNGGLPRATKSVYPSGDMASFGECSKYWKTWDGLLEVFLSRGVEYYIAVPGVDAVAEGNSEQGTMVRWSRSNTRDPFLESGIIIGVKDADCLFCFGDRQRAKTMTLQWLVLTTQYIDNGFASCWNHFEISRQSWEMEFCKVSCLFCYGGSVDGMRVMWNPLSESRVFKIVLVFKWMIRIMAINCDSEISHLSINDGSHMDIVGGSDKAHTILCFISTTLLQLFTALCNTIFTMSQGSLMASDGCNKSKDKLATRLKITVLQFDNTKLINAYSRTLIGRCMNPVAQEMKSLLFMLPRIWKVEDRVAGADLGMGRFQFDFDEEEDITVVLQMEPYHFNGWMVVLVRWEPIMDPNYPSALTFWVHMMGVPLHFWAETTFISIGREVDLDGGRVQITLDGFKELVFETLVAFH</sequence>
<protein>
    <recommendedName>
        <fullName evidence="1">DUF4283 domain-containing protein</fullName>
    </recommendedName>
</protein>
<feature type="domain" description="DUF4283" evidence="1">
    <location>
        <begin position="298"/>
        <end position="378"/>
    </location>
</feature>
<dbReference type="PANTHER" id="PTHR31286">
    <property type="entry name" value="GLYCINE-RICH CELL WALL STRUCTURAL PROTEIN 1.8-LIKE"/>
    <property type="match status" value="1"/>
</dbReference>
<dbReference type="PANTHER" id="PTHR31286:SF178">
    <property type="entry name" value="DUF4283 DOMAIN-CONTAINING PROTEIN"/>
    <property type="match status" value="1"/>
</dbReference>
<dbReference type="EMBL" id="OU466862">
    <property type="protein sequence ID" value="CAH2070659.1"/>
    <property type="molecule type" value="Genomic_DNA"/>
</dbReference>
<dbReference type="Pfam" id="PF14111">
    <property type="entry name" value="DUF4283"/>
    <property type="match status" value="1"/>
</dbReference>
<name>A0AAU9SUN1_THLAR</name>